<proteinExistence type="inferred from homology"/>
<dbReference type="GO" id="GO:1904680">
    <property type="term" value="F:peptide transmembrane transporter activity"/>
    <property type="evidence" value="ECO:0007669"/>
    <property type="project" value="TreeGrafter"/>
</dbReference>
<feature type="chain" id="PRO_5003094303" evidence="4">
    <location>
        <begin position="23"/>
        <end position="505"/>
    </location>
</feature>
<dbReference type="SUPFAM" id="SSF53850">
    <property type="entry name" value="Periplasmic binding protein-like II"/>
    <property type="match status" value="1"/>
</dbReference>
<name>D7CUT4_TRURR</name>
<keyword evidence="2" id="KW-0813">Transport</keyword>
<dbReference type="KEGG" id="tra:Trad_0943"/>
<organism evidence="6 7">
    <name type="scientific">Truepera radiovictrix (strain DSM 17093 / CIP 108686 / LMG 22925 / RQ-24)</name>
    <dbReference type="NCBI Taxonomy" id="649638"/>
    <lineage>
        <taxon>Bacteria</taxon>
        <taxon>Thermotogati</taxon>
        <taxon>Deinococcota</taxon>
        <taxon>Deinococci</taxon>
        <taxon>Trueperales</taxon>
        <taxon>Trueperaceae</taxon>
        <taxon>Truepera</taxon>
    </lineage>
</organism>
<dbReference type="STRING" id="649638.Trad_0943"/>
<evidence type="ECO:0000256" key="2">
    <source>
        <dbReference type="ARBA" id="ARBA00022448"/>
    </source>
</evidence>
<protein>
    <submittedName>
        <fullName evidence="6">Extracellular solute-binding protein family 5</fullName>
    </submittedName>
</protein>
<keyword evidence="3 4" id="KW-0732">Signal</keyword>
<dbReference type="InterPro" id="IPR039424">
    <property type="entry name" value="SBP_5"/>
</dbReference>
<dbReference type="RefSeq" id="WP_013177446.1">
    <property type="nucleotide sequence ID" value="NC_014221.1"/>
</dbReference>
<dbReference type="PIRSF" id="PIRSF002741">
    <property type="entry name" value="MppA"/>
    <property type="match status" value="1"/>
</dbReference>
<dbReference type="CDD" id="cd08498">
    <property type="entry name" value="PBP2_NikA_DppA_OppA_like_2"/>
    <property type="match status" value="1"/>
</dbReference>
<dbReference type="InterPro" id="IPR000914">
    <property type="entry name" value="SBP_5_dom"/>
</dbReference>
<dbReference type="AlphaFoldDB" id="D7CUT4"/>
<dbReference type="GO" id="GO:0015833">
    <property type="term" value="P:peptide transport"/>
    <property type="evidence" value="ECO:0007669"/>
    <property type="project" value="TreeGrafter"/>
</dbReference>
<dbReference type="PANTHER" id="PTHR30290:SF9">
    <property type="entry name" value="OLIGOPEPTIDE-BINDING PROTEIN APPA"/>
    <property type="match status" value="1"/>
</dbReference>
<dbReference type="OrthoDB" id="8144963at2"/>
<feature type="signal peptide" evidence="4">
    <location>
        <begin position="1"/>
        <end position="22"/>
    </location>
</feature>
<dbReference type="Gene3D" id="3.40.190.10">
    <property type="entry name" value="Periplasmic binding protein-like II"/>
    <property type="match status" value="1"/>
</dbReference>
<dbReference type="Gene3D" id="3.90.76.10">
    <property type="entry name" value="Dipeptide-binding Protein, Domain 1"/>
    <property type="match status" value="1"/>
</dbReference>
<reference evidence="6 7" key="2">
    <citation type="journal article" date="2011" name="Stand. Genomic Sci.">
        <title>Complete genome sequence of Truepera radiovictrix type strain (RQ-24).</title>
        <authorList>
            <person name="Ivanova N."/>
            <person name="Rohde C."/>
            <person name="Munk C."/>
            <person name="Nolan M."/>
            <person name="Lucas S."/>
            <person name="Del Rio T.G."/>
            <person name="Tice H."/>
            <person name="Deshpande S."/>
            <person name="Cheng J.F."/>
            <person name="Tapia R."/>
            <person name="Han C."/>
            <person name="Goodwin L."/>
            <person name="Pitluck S."/>
            <person name="Liolios K."/>
            <person name="Mavromatis K."/>
            <person name="Mikhailova N."/>
            <person name="Pati A."/>
            <person name="Chen A."/>
            <person name="Palaniappan K."/>
            <person name="Land M."/>
            <person name="Hauser L."/>
            <person name="Chang Y.J."/>
            <person name="Jeffries C.D."/>
            <person name="Brambilla E."/>
            <person name="Rohde M."/>
            <person name="Goker M."/>
            <person name="Tindall B.J."/>
            <person name="Woyke T."/>
            <person name="Bristow J."/>
            <person name="Eisen J.A."/>
            <person name="Markowitz V."/>
            <person name="Hugenholtz P."/>
            <person name="Kyrpides N.C."/>
            <person name="Klenk H.P."/>
            <person name="Lapidus A."/>
        </authorList>
    </citation>
    <scope>NUCLEOTIDE SEQUENCE [LARGE SCALE GENOMIC DNA]</scope>
    <source>
        <strain evidence="7">DSM 17093 / CIP 108686 / LMG 22925 / RQ-24</strain>
    </source>
</reference>
<dbReference type="Gene3D" id="3.10.105.10">
    <property type="entry name" value="Dipeptide-binding Protein, Domain 3"/>
    <property type="match status" value="1"/>
</dbReference>
<reference evidence="7" key="1">
    <citation type="submission" date="2010-05" db="EMBL/GenBank/DDBJ databases">
        <title>The complete genome of Truepera radiovictris DSM 17093.</title>
        <authorList>
            <consortium name="US DOE Joint Genome Institute (JGI-PGF)"/>
            <person name="Lucas S."/>
            <person name="Copeland A."/>
            <person name="Lapidus A."/>
            <person name="Glavina del Rio T."/>
            <person name="Dalin E."/>
            <person name="Tice H."/>
            <person name="Bruce D."/>
            <person name="Goodwin L."/>
            <person name="Pitluck S."/>
            <person name="Kyrpides N."/>
            <person name="Mavromatis K."/>
            <person name="Ovchinnikova G."/>
            <person name="Munk A.C."/>
            <person name="Detter J.C."/>
            <person name="Han C."/>
            <person name="Tapia R."/>
            <person name="Land M."/>
            <person name="Hauser L."/>
            <person name="Markowitz V."/>
            <person name="Cheng J.-F."/>
            <person name="Hugenholtz P."/>
            <person name="Woyke T."/>
            <person name="Wu D."/>
            <person name="Tindall B."/>
            <person name="Pomrenke H.G."/>
            <person name="Brambilla E."/>
            <person name="Klenk H.-P."/>
            <person name="Eisen J.A."/>
        </authorList>
    </citation>
    <scope>NUCLEOTIDE SEQUENCE [LARGE SCALE GENOMIC DNA]</scope>
    <source>
        <strain evidence="7">DSM 17093 / CIP 108686 / LMG 22925 / RQ-24</strain>
    </source>
</reference>
<dbReference type="eggNOG" id="COG0747">
    <property type="taxonomic scope" value="Bacteria"/>
</dbReference>
<evidence type="ECO:0000259" key="5">
    <source>
        <dbReference type="Pfam" id="PF00496"/>
    </source>
</evidence>
<gene>
    <name evidence="6" type="ordered locus">Trad_0943</name>
</gene>
<dbReference type="GO" id="GO:0042597">
    <property type="term" value="C:periplasmic space"/>
    <property type="evidence" value="ECO:0007669"/>
    <property type="project" value="UniProtKB-ARBA"/>
</dbReference>
<dbReference type="HOGENOM" id="CLU_017028_7_4_0"/>
<keyword evidence="7" id="KW-1185">Reference proteome</keyword>
<dbReference type="PANTHER" id="PTHR30290">
    <property type="entry name" value="PERIPLASMIC BINDING COMPONENT OF ABC TRANSPORTER"/>
    <property type="match status" value="1"/>
</dbReference>
<dbReference type="InterPro" id="IPR030678">
    <property type="entry name" value="Peptide/Ni-bd"/>
</dbReference>
<evidence type="ECO:0000313" key="7">
    <source>
        <dbReference type="Proteomes" id="UP000000379"/>
    </source>
</evidence>
<evidence type="ECO:0000313" key="6">
    <source>
        <dbReference type="EMBL" id="ADI14075.1"/>
    </source>
</evidence>
<dbReference type="EMBL" id="CP002049">
    <property type="protein sequence ID" value="ADI14075.1"/>
    <property type="molecule type" value="Genomic_DNA"/>
</dbReference>
<comment type="similarity">
    <text evidence="1">Belongs to the bacterial solute-binding protein 5 family.</text>
</comment>
<feature type="domain" description="Solute-binding protein family 5" evidence="5">
    <location>
        <begin position="67"/>
        <end position="395"/>
    </location>
</feature>
<dbReference type="Pfam" id="PF00496">
    <property type="entry name" value="SBP_bac_5"/>
    <property type="match status" value="1"/>
</dbReference>
<sequence>MRRSIKMLFVGFLFALVGVASAQEREIVIAQGIDIPGFDVHDHNTTAVEAVHVNLFDYLVMRDRDGELQPALATAWEQDGETAWRFTLREGVLWHDGETFTAEDVKFTLERVATDTSLQEHNNYNTIREVEVVSDYEVVIHTHEPDPILLNRLSRIGSSILPKHHIEAVGWDGFATDPIGTGPFRFVQWIRDDRVILEAFDDHWRGRPVWDRLVHRTIPEDSTRVGELLTGGVHIATNIPVQDSARVEASGQATLLPWPTPRVMMFLVNTEEGRATSDPRVREAIDYAINDQLLVDAVMGGLGAPTLSRVTPGIDAAPMELYGAYNYDPERAAALLEEAGYGPGELEITLQGPLGRYPLDSELLEITGALLQEVGINARVEVLEWSAYLERVWDAENIENLGFIGLSNSMFDASLALTPMLCGGTYFGRTGWCNEDFDALVNEGLVELDPERRAELFAQAFDILVEERPMITLFQLENQAGVSTEIIWEPRLDELLWMYEAEPAS</sequence>
<evidence type="ECO:0000256" key="4">
    <source>
        <dbReference type="SAM" id="SignalP"/>
    </source>
</evidence>
<evidence type="ECO:0000256" key="3">
    <source>
        <dbReference type="ARBA" id="ARBA00022729"/>
    </source>
</evidence>
<accession>D7CUT4</accession>
<evidence type="ECO:0000256" key="1">
    <source>
        <dbReference type="ARBA" id="ARBA00005695"/>
    </source>
</evidence>
<dbReference type="GO" id="GO:0043190">
    <property type="term" value="C:ATP-binding cassette (ABC) transporter complex"/>
    <property type="evidence" value="ECO:0007669"/>
    <property type="project" value="InterPro"/>
</dbReference>
<dbReference type="Proteomes" id="UP000000379">
    <property type="component" value="Chromosome"/>
</dbReference>